<feature type="region of interest" description="Disordered" evidence="1">
    <location>
        <begin position="1"/>
        <end position="78"/>
    </location>
</feature>
<reference evidence="2" key="1">
    <citation type="submission" date="2020-11" db="EMBL/GenBank/DDBJ databases">
        <authorList>
            <person name="Whiteford S."/>
        </authorList>
    </citation>
    <scope>NUCLEOTIDE SEQUENCE</scope>
</reference>
<evidence type="ECO:0000313" key="2">
    <source>
        <dbReference type="EMBL" id="CAG9107431.1"/>
    </source>
</evidence>
<name>A0A8S4E024_PLUXY</name>
<accession>A0A8S4E024</accession>
<feature type="compositionally biased region" description="Basic residues" evidence="1">
    <location>
        <begin position="1"/>
        <end position="12"/>
    </location>
</feature>
<proteinExistence type="predicted"/>
<dbReference type="Gene3D" id="1.10.238.230">
    <property type="match status" value="1"/>
</dbReference>
<sequence>MMERHYKKKKRLDGRAEGWSYAASAPPKPQSAPPHTTLQRSVRGAADRGAPARVIPRFHFPKGRPPPGHQQDHAVHKVQSAFATFPNSQSQMASGAVGERYESIGSRFAATSRTAGAGAAGPSDRHETGARSATGEDTRREIGQHSFPRLRMWNSRRRVRQARQAAESLRRKVPQSSTAGGVQQRPRPSLCVEGAGGVPRGGARLRLRPRWTRPADNWPR</sequence>
<evidence type="ECO:0000256" key="1">
    <source>
        <dbReference type="SAM" id="MobiDB-lite"/>
    </source>
</evidence>
<dbReference type="AlphaFoldDB" id="A0A8S4E024"/>
<dbReference type="EMBL" id="CAJHNJ030000010">
    <property type="protein sequence ID" value="CAG9107431.1"/>
    <property type="molecule type" value="Genomic_DNA"/>
</dbReference>
<dbReference type="Proteomes" id="UP000653454">
    <property type="component" value="Unassembled WGS sequence"/>
</dbReference>
<keyword evidence="3" id="KW-1185">Reference proteome</keyword>
<protein>
    <submittedName>
        <fullName evidence="2">(diamondback moth) hypothetical protein</fullName>
    </submittedName>
</protein>
<feature type="region of interest" description="Disordered" evidence="1">
    <location>
        <begin position="112"/>
        <end position="220"/>
    </location>
</feature>
<organism evidence="2 3">
    <name type="scientific">Plutella xylostella</name>
    <name type="common">Diamondback moth</name>
    <name type="synonym">Plutella maculipennis</name>
    <dbReference type="NCBI Taxonomy" id="51655"/>
    <lineage>
        <taxon>Eukaryota</taxon>
        <taxon>Metazoa</taxon>
        <taxon>Ecdysozoa</taxon>
        <taxon>Arthropoda</taxon>
        <taxon>Hexapoda</taxon>
        <taxon>Insecta</taxon>
        <taxon>Pterygota</taxon>
        <taxon>Neoptera</taxon>
        <taxon>Endopterygota</taxon>
        <taxon>Lepidoptera</taxon>
        <taxon>Glossata</taxon>
        <taxon>Ditrysia</taxon>
        <taxon>Yponomeutoidea</taxon>
        <taxon>Plutellidae</taxon>
        <taxon>Plutella</taxon>
    </lineage>
</organism>
<comment type="caution">
    <text evidence="2">The sequence shown here is derived from an EMBL/GenBank/DDBJ whole genome shotgun (WGS) entry which is preliminary data.</text>
</comment>
<feature type="compositionally biased region" description="Basic and acidic residues" evidence="1">
    <location>
        <begin position="123"/>
        <end position="143"/>
    </location>
</feature>
<evidence type="ECO:0000313" key="3">
    <source>
        <dbReference type="Proteomes" id="UP000653454"/>
    </source>
</evidence>
<gene>
    <name evidence="2" type="ORF">PLXY2_LOCUS4011</name>
</gene>